<evidence type="ECO:0000313" key="1">
    <source>
        <dbReference type="EMBL" id="GIJ74096.1"/>
    </source>
</evidence>
<proteinExistence type="predicted"/>
<sequence>MRAFLVTGVSGAGKSTVARRLAAAGQWAVSADGDDRLCSWTDHSGRPVPRPAHPDTAWLAGHEWRWDPDRLDAVLTDAATAGVPAAWVCGRADNAHQFLDRFDAVFLLDLDADTAVARLSGPGRGNDFGQVGDTATTARTGHDDFVRRWLGYGAVPVDARADLEAVIQDLMRRAGRL</sequence>
<organism evidence="1 2">
    <name type="scientific">Virgisporangium ochraceum</name>
    <dbReference type="NCBI Taxonomy" id="65505"/>
    <lineage>
        <taxon>Bacteria</taxon>
        <taxon>Bacillati</taxon>
        <taxon>Actinomycetota</taxon>
        <taxon>Actinomycetes</taxon>
        <taxon>Micromonosporales</taxon>
        <taxon>Micromonosporaceae</taxon>
        <taxon>Virgisporangium</taxon>
    </lineage>
</organism>
<keyword evidence="2" id="KW-1185">Reference proteome</keyword>
<comment type="caution">
    <text evidence="1">The sequence shown here is derived from an EMBL/GenBank/DDBJ whole genome shotgun (WGS) entry which is preliminary data.</text>
</comment>
<name>A0A8J4EGV5_9ACTN</name>
<dbReference type="InterPro" id="IPR027417">
    <property type="entry name" value="P-loop_NTPase"/>
</dbReference>
<dbReference type="Gene3D" id="3.40.50.300">
    <property type="entry name" value="P-loop containing nucleotide triphosphate hydrolases"/>
    <property type="match status" value="1"/>
</dbReference>
<accession>A0A8J4EGV5</accession>
<dbReference type="Proteomes" id="UP000635606">
    <property type="component" value="Unassembled WGS sequence"/>
</dbReference>
<evidence type="ECO:0000313" key="2">
    <source>
        <dbReference type="Proteomes" id="UP000635606"/>
    </source>
</evidence>
<dbReference type="AlphaFoldDB" id="A0A8J4EGV5"/>
<protein>
    <submittedName>
        <fullName evidence="1">Uncharacterized protein</fullName>
    </submittedName>
</protein>
<gene>
    <name evidence="1" type="ORF">Voc01_090130</name>
</gene>
<dbReference type="RefSeq" id="WP_203933904.1">
    <property type="nucleotide sequence ID" value="NZ_BOPH01000129.1"/>
</dbReference>
<dbReference type="EMBL" id="BOPH01000129">
    <property type="protein sequence ID" value="GIJ74096.1"/>
    <property type="molecule type" value="Genomic_DNA"/>
</dbReference>
<dbReference type="SUPFAM" id="SSF52540">
    <property type="entry name" value="P-loop containing nucleoside triphosphate hydrolases"/>
    <property type="match status" value="1"/>
</dbReference>
<reference evidence="1" key="1">
    <citation type="submission" date="2021-01" db="EMBL/GenBank/DDBJ databases">
        <title>Whole genome shotgun sequence of Virgisporangium ochraceum NBRC 16418.</title>
        <authorList>
            <person name="Komaki H."/>
            <person name="Tamura T."/>
        </authorList>
    </citation>
    <scope>NUCLEOTIDE SEQUENCE</scope>
    <source>
        <strain evidence="1">NBRC 16418</strain>
    </source>
</reference>